<dbReference type="RefSeq" id="XP_016230062.1">
    <property type="nucleotide sequence ID" value="XM_016386254.1"/>
</dbReference>
<proteinExistence type="inferred from homology"/>
<evidence type="ECO:0000313" key="11">
    <source>
        <dbReference type="Proteomes" id="UP000053328"/>
    </source>
</evidence>
<feature type="active site" evidence="6">
    <location>
        <position position="473"/>
    </location>
</feature>
<dbReference type="AlphaFoldDB" id="A0A0D1Y4H8"/>
<dbReference type="HOGENOM" id="CLU_003818_0_0_1"/>
<dbReference type="GO" id="GO:0005783">
    <property type="term" value="C:endoplasmic reticulum"/>
    <property type="evidence" value="ECO:0007669"/>
    <property type="project" value="TreeGrafter"/>
</dbReference>
<evidence type="ECO:0000256" key="7">
    <source>
        <dbReference type="PIRSR" id="PIRSR601382-2"/>
    </source>
</evidence>
<evidence type="ECO:0000256" key="5">
    <source>
        <dbReference type="ARBA" id="ARBA00023157"/>
    </source>
</evidence>
<evidence type="ECO:0000256" key="9">
    <source>
        <dbReference type="RuleBase" id="RU361193"/>
    </source>
</evidence>
<dbReference type="PANTHER" id="PTHR11742">
    <property type="entry name" value="MANNOSYL-OLIGOSACCHARIDE ALPHA-1,2-MANNOSIDASE-RELATED"/>
    <property type="match status" value="1"/>
</dbReference>
<dbReference type="GO" id="GO:0036503">
    <property type="term" value="P:ERAD pathway"/>
    <property type="evidence" value="ECO:0007669"/>
    <property type="project" value="UniProtKB-ARBA"/>
</dbReference>
<dbReference type="EMBL" id="KN847502">
    <property type="protein sequence ID" value="KIW09846.1"/>
    <property type="molecule type" value="Genomic_DNA"/>
</dbReference>
<protein>
    <recommendedName>
        <fullName evidence="9">alpha-1,2-Mannosidase</fullName>
        <ecNumber evidence="9">3.2.1.-</ecNumber>
    </recommendedName>
</protein>
<feature type="binding site" evidence="7">
    <location>
        <position position="574"/>
    </location>
    <ligand>
        <name>Ca(2+)</name>
        <dbReference type="ChEBI" id="CHEBI:29108"/>
    </ligand>
</feature>
<organism evidence="10 11">
    <name type="scientific">Exophiala spinifera</name>
    <dbReference type="NCBI Taxonomy" id="91928"/>
    <lineage>
        <taxon>Eukaryota</taxon>
        <taxon>Fungi</taxon>
        <taxon>Dikarya</taxon>
        <taxon>Ascomycota</taxon>
        <taxon>Pezizomycotina</taxon>
        <taxon>Eurotiomycetes</taxon>
        <taxon>Chaetothyriomycetidae</taxon>
        <taxon>Chaetothyriales</taxon>
        <taxon>Herpotrichiellaceae</taxon>
        <taxon>Exophiala</taxon>
    </lineage>
</organism>
<dbReference type="GO" id="GO:0016020">
    <property type="term" value="C:membrane"/>
    <property type="evidence" value="ECO:0007669"/>
    <property type="project" value="InterPro"/>
</dbReference>
<comment type="cofactor">
    <cofactor evidence="1 7">
        <name>Ca(2+)</name>
        <dbReference type="ChEBI" id="CHEBI:29108"/>
    </cofactor>
</comment>
<dbReference type="GeneID" id="27339030"/>
<evidence type="ECO:0000256" key="3">
    <source>
        <dbReference type="ARBA" id="ARBA00007658"/>
    </source>
</evidence>
<dbReference type="InterPro" id="IPR036026">
    <property type="entry name" value="Seven-hairpin_glycosidases"/>
</dbReference>
<dbReference type="GO" id="GO:0005975">
    <property type="term" value="P:carbohydrate metabolic process"/>
    <property type="evidence" value="ECO:0007669"/>
    <property type="project" value="InterPro"/>
</dbReference>
<dbReference type="InterPro" id="IPR050749">
    <property type="entry name" value="Glycosyl_Hydrolase_47"/>
</dbReference>
<keyword evidence="7" id="KW-0106">Calcium</keyword>
<dbReference type="Gene3D" id="1.50.10.10">
    <property type="match status" value="1"/>
</dbReference>
<keyword evidence="4 9" id="KW-0378">Hydrolase</keyword>
<comment type="pathway">
    <text evidence="2">Protein modification; protein glycosylation.</text>
</comment>
<dbReference type="SUPFAM" id="SSF48225">
    <property type="entry name" value="Seven-hairpin glycosidases"/>
    <property type="match status" value="1"/>
</dbReference>
<feature type="active site" evidence="6">
    <location>
        <position position="279"/>
    </location>
</feature>
<dbReference type="Proteomes" id="UP000053328">
    <property type="component" value="Unassembled WGS sequence"/>
</dbReference>
<evidence type="ECO:0000256" key="1">
    <source>
        <dbReference type="ARBA" id="ARBA00001913"/>
    </source>
</evidence>
<dbReference type="STRING" id="91928.A0A0D1Y4H8"/>
<evidence type="ECO:0000256" key="6">
    <source>
        <dbReference type="PIRSR" id="PIRSR601382-1"/>
    </source>
</evidence>
<dbReference type="OrthoDB" id="8118055at2759"/>
<dbReference type="InterPro" id="IPR001382">
    <property type="entry name" value="Glyco_hydro_47"/>
</dbReference>
<evidence type="ECO:0000256" key="4">
    <source>
        <dbReference type="ARBA" id="ARBA00022801"/>
    </source>
</evidence>
<keyword evidence="9" id="KW-0326">Glycosidase</keyword>
<feature type="active site" description="Proton donor" evidence="6">
    <location>
        <position position="139"/>
    </location>
</feature>
<dbReference type="UniPathway" id="UPA00378"/>
<dbReference type="PRINTS" id="PR00747">
    <property type="entry name" value="GLYHDRLASE47"/>
</dbReference>
<dbReference type="EC" id="3.2.1.-" evidence="9"/>
<evidence type="ECO:0000313" key="10">
    <source>
        <dbReference type="EMBL" id="KIW09846.1"/>
    </source>
</evidence>
<reference evidence="10 11" key="1">
    <citation type="submission" date="2015-01" db="EMBL/GenBank/DDBJ databases">
        <title>The Genome Sequence of Exophiala spinifera CBS89968.</title>
        <authorList>
            <consortium name="The Broad Institute Genomics Platform"/>
            <person name="Cuomo C."/>
            <person name="de Hoog S."/>
            <person name="Gorbushina A."/>
            <person name="Stielow B."/>
            <person name="Teixiera M."/>
            <person name="Abouelleil A."/>
            <person name="Chapman S.B."/>
            <person name="Priest M."/>
            <person name="Young S.K."/>
            <person name="Wortman J."/>
            <person name="Nusbaum C."/>
            <person name="Birren B."/>
        </authorList>
    </citation>
    <scope>NUCLEOTIDE SEQUENCE [LARGE SCALE GENOMIC DNA]</scope>
    <source>
        <strain evidence="10 11">CBS 89968</strain>
    </source>
</reference>
<name>A0A0D1Y4H8_9EURO</name>
<comment type="similarity">
    <text evidence="3 9">Belongs to the glycosyl hydrolase 47 family.</text>
</comment>
<feature type="disulfide bond" evidence="8">
    <location>
        <begin position="360"/>
        <end position="389"/>
    </location>
</feature>
<keyword evidence="11" id="KW-1185">Reference proteome</keyword>
<dbReference type="Pfam" id="PF01532">
    <property type="entry name" value="Glyco_hydro_47"/>
    <property type="match status" value="1"/>
</dbReference>
<sequence>MLWRNVPSRRAIAATLSVCAIVFLIHVVTVGPSAPTQIQHRFPSSRRLAQPERQDAVKREFLHAWTGYRDHAWMADGLRPLSGGRKQQFCGWSATLVDALDSLIIMGLDDEFQEALNATLTVDFGGEDVVENCDVNLFESTIRYLGGLMAAYDLSNDERILPKLIELGDVLHSAFATPNGMPCTVCNLATTTTKEAAETAALADVGSLYLEFARLAQVTGDEKYMRTVDMLSGVFARSQNDSSIPGLWPETVNPRLVDGPQGYDFARRSSRYGLGAMSDSAYEYLVKTHLLIGHTRSVFGTMWHLASRQIKRYLLFRALIPGANETDVVFPGIASRSLTGPGGSRSPQTLLETRTEHLACFAGGMFAMASRIFNNPEDLYVGEQITNGCVWAYQNSPSGIMPETLTLLPCSINDGRQCDWDDSYWAAESRQSGAGSGTPEEDCIDAYGDCQPSSRFPPGFLQVKDPSYKLRPEAVESVFVMWRVTGDEYWREVGWDMFQSIIEHTRSPFGHAALFSTMEVYQRDTYERGLMVRKVLARQMDDMESFWFAETLKYFYLLFSDPSLISLDEWVLNTEAHPFRLTRGIRGF</sequence>
<keyword evidence="5 8" id="KW-1015">Disulfide bond</keyword>
<accession>A0A0D1Y4H8</accession>
<keyword evidence="7" id="KW-0479">Metal-binding</keyword>
<dbReference type="GO" id="GO:0004571">
    <property type="term" value="F:mannosyl-oligosaccharide 1,2-alpha-mannosidase activity"/>
    <property type="evidence" value="ECO:0007669"/>
    <property type="project" value="InterPro"/>
</dbReference>
<dbReference type="InterPro" id="IPR012341">
    <property type="entry name" value="6hp_glycosidase-like_sf"/>
</dbReference>
<dbReference type="VEuPathDB" id="FungiDB:PV08_11947"/>
<dbReference type="PANTHER" id="PTHR11742:SF89">
    <property type="entry name" value="ALPHA-1,2-MANNOSIDASE"/>
    <property type="match status" value="1"/>
</dbReference>
<gene>
    <name evidence="10" type="ORF">PV08_11947</name>
</gene>
<feature type="active site" description="Proton donor" evidence="6">
    <location>
        <position position="403"/>
    </location>
</feature>
<dbReference type="GO" id="GO:0005509">
    <property type="term" value="F:calcium ion binding"/>
    <property type="evidence" value="ECO:0007669"/>
    <property type="project" value="InterPro"/>
</dbReference>
<evidence type="ECO:0000256" key="8">
    <source>
        <dbReference type="PIRSR" id="PIRSR601382-3"/>
    </source>
</evidence>
<evidence type="ECO:0000256" key="2">
    <source>
        <dbReference type="ARBA" id="ARBA00004922"/>
    </source>
</evidence>